<feature type="compositionally biased region" description="Polar residues" evidence="1">
    <location>
        <begin position="1"/>
        <end position="22"/>
    </location>
</feature>
<dbReference type="InterPro" id="IPR051783">
    <property type="entry name" value="NAD(P)-dependent_oxidoreduct"/>
</dbReference>
<dbReference type="Gene3D" id="3.40.50.720">
    <property type="entry name" value="NAD(P)-binding Rossmann-like Domain"/>
    <property type="match status" value="1"/>
</dbReference>
<evidence type="ECO:0000313" key="3">
    <source>
        <dbReference type="EMBL" id="CAB4877175.1"/>
    </source>
</evidence>
<dbReference type="InterPro" id="IPR036291">
    <property type="entry name" value="NAD(P)-bd_dom_sf"/>
</dbReference>
<feature type="domain" description="NAD(P)-binding" evidence="2">
    <location>
        <begin position="30"/>
        <end position="137"/>
    </location>
</feature>
<sequence>MNPFMTASGSTSDVPTSENASSRPRVLVTGATGYLGGRLAPRLLDEGYRVRVLARTPSKLDNVPWAADVEIVQGDLSDRESLKEALSDVDVMYYLVHSMGTAGHSDFADTERDSAENVATVAADCGVGRIVYLGGLHPPTGELSPHLKSRAEVGRILIESGVPTIVLQAGVVIGSGSASFEMIRHLTNRLPVMTTPRWVHNRIQPIAVRDVLHYLIGAASAPVTESRTYDIGGPDVMQYGEMMNIYADVAGLRQRRIIVLPVLTPRLAGHWIGLVTPIPRGLAMPLIESLQYDAVGHEMDIDAVVPRPAEGLTGYRDSVRLALRKIDDGEVETRWTDATGTAAPSDPLPSDPDWAGEVVYTDTRVARSGARSSTIRPALERLADAEVLAGWHRDATGPDASASGTEHTTRLKSSRRLPGEAWLDLTVGGTAKQPTIEQRLVFFPRGLAGRAVWYASLPVRRAVARRMLRTVVERVESDAGAAAAQGPAGR</sequence>
<feature type="region of interest" description="Disordered" evidence="1">
    <location>
        <begin position="395"/>
        <end position="415"/>
    </location>
</feature>
<dbReference type="InterPro" id="IPR016040">
    <property type="entry name" value="NAD(P)-bd_dom"/>
</dbReference>
<gene>
    <name evidence="3" type="ORF">UFOPK3472_00303</name>
</gene>
<evidence type="ECO:0000256" key="1">
    <source>
        <dbReference type="SAM" id="MobiDB-lite"/>
    </source>
</evidence>
<dbReference type="SUPFAM" id="SSF51735">
    <property type="entry name" value="NAD(P)-binding Rossmann-fold domains"/>
    <property type="match status" value="1"/>
</dbReference>
<dbReference type="GO" id="GO:0004029">
    <property type="term" value="F:aldehyde dehydrogenase (NAD+) activity"/>
    <property type="evidence" value="ECO:0007669"/>
    <property type="project" value="TreeGrafter"/>
</dbReference>
<reference evidence="3" key="1">
    <citation type="submission" date="2020-05" db="EMBL/GenBank/DDBJ databases">
        <authorList>
            <person name="Chiriac C."/>
            <person name="Salcher M."/>
            <person name="Ghai R."/>
            <person name="Kavagutti S V."/>
        </authorList>
    </citation>
    <scope>NUCLEOTIDE SEQUENCE</scope>
</reference>
<accession>A0A6J7E7A3</accession>
<proteinExistence type="predicted"/>
<name>A0A6J7E7A3_9ZZZZ</name>
<organism evidence="3">
    <name type="scientific">freshwater metagenome</name>
    <dbReference type="NCBI Taxonomy" id="449393"/>
    <lineage>
        <taxon>unclassified sequences</taxon>
        <taxon>metagenomes</taxon>
        <taxon>ecological metagenomes</taxon>
    </lineage>
</organism>
<dbReference type="PANTHER" id="PTHR48079">
    <property type="entry name" value="PROTEIN YEEZ"/>
    <property type="match status" value="1"/>
</dbReference>
<dbReference type="Pfam" id="PF13460">
    <property type="entry name" value="NAD_binding_10"/>
    <property type="match status" value="1"/>
</dbReference>
<evidence type="ECO:0000259" key="2">
    <source>
        <dbReference type="Pfam" id="PF13460"/>
    </source>
</evidence>
<dbReference type="EMBL" id="CAFBLX010000011">
    <property type="protein sequence ID" value="CAB4877175.1"/>
    <property type="molecule type" value="Genomic_DNA"/>
</dbReference>
<dbReference type="GO" id="GO:0005737">
    <property type="term" value="C:cytoplasm"/>
    <property type="evidence" value="ECO:0007669"/>
    <property type="project" value="TreeGrafter"/>
</dbReference>
<dbReference type="AlphaFoldDB" id="A0A6J7E7A3"/>
<feature type="region of interest" description="Disordered" evidence="1">
    <location>
        <begin position="1"/>
        <end position="25"/>
    </location>
</feature>
<protein>
    <submittedName>
        <fullName evidence="3">Unannotated protein</fullName>
    </submittedName>
</protein>
<dbReference type="PANTHER" id="PTHR48079:SF6">
    <property type="entry name" value="NAD(P)-BINDING DOMAIN-CONTAINING PROTEIN-RELATED"/>
    <property type="match status" value="1"/>
</dbReference>